<dbReference type="Proteomes" id="UP000426444">
    <property type="component" value="Chromosome"/>
</dbReference>
<dbReference type="AlphaFoldDB" id="A0A6I6DHU4"/>
<dbReference type="KEGG" id="salq:SYNTR_2059"/>
<keyword evidence="1" id="KW-0472">Membrane</keyword>
<feature type="domain" description="Peptidase MA-like" evidence="2">
    <location>
        <begin position="156"/>
        <end position="286"/>
    </location>
</feature>
<feature type="transmembrane region" description="Helical" evidence="1">
    <location>
        <begin position="6"/>
        <end position="28"/>
    </location>
</feature>
<dbReference type="RefSeq" id="WP_156204414.1">
    <property type="nucleotide sequence ID" value="NZ_CP046457.1"/>
</dbReference>
<organism evidence="3 4">
    <name type="scientific">Candidatus Syntrophocurvum alkaliphilum</name>
    <dbReference type="NCBI Taxonomy" id="2293317"/>
    <lineage>
        <taxon>Bacteria</taxon>
        <taxon>Bacillati</taxon>
        <taxon>Bacillota</taxon>
        <taxon>Clostridia</taxon>
        <taxon>Eubacteriales</taxon>
        <taxon>Syntrophomonadaceae</taxon>
        <taxon>Candidatus Syntrophocurvum</taxon>
    </lineage>
</organism>
<sequence length="287" mass="33383">MLGKTSSNIIVIICMIIAIIALLFIALARNSTLPRQASYEVFRYLAAQETNLKTIEFDETVSDNFKIKYLPSDEEYIGVVAQGAERAHQEVSEFFGKKPIDDQTVIIIYPNTESLAASFGWDKDEKAMGVYWGGTIRLLSPREWIGRGDLKEEFYYKGPIVHEFAHLLVDDMTRGNYTRWWTEAVAQYVEKQITGFEFQNPFRHGNKIKLYELSVLERDFDNLDQQIAYWQSLKIIEYIVDKHGKEKVFEILEFLGEGKNMTQALEKSLEIDINTFEQQYTQYIKNH</sequence>
<name>A0A6I6DHU4_9FIRM</name>
<evidence type="ECO:0000256" key="1">
    <source>
        <dbReference type="SAM" id="Phobius"/>
    </source>
</evidence>
<dbReference type="OrthoDB" id="9787613at2"/>
<keyword evidence="1" id="KW-1133">Transmembrane helix</keyword>
<protein>
    <recommendedName>
        <fullName evidence="2">Peptidase MA-like domain-containing protein</fullName>
    </recommendedName>
</protein>
<dbReference type="InterPro" id="IPR039568">
    <property type="entry name" value="Peptidase_MA-like_dom"/>
</dbReference>
<keyword evidence="1" id="KW-0812">Transmembrane</keyword>
<reference evidence="4" key="1">
    <citation type="journal article" date="2019" name="Microbiology">
        <title>Complete Genome Sequence of an Uncultured Bacterium of the Candidate Phylum Bipolaricaulota.</title>
        <authorList>
            <person name="Kadnikov V.V."/>
            <person name="Mardanov A.V."/>
            <person name="Beletsky A.V."/>
            <person name="Frank Y.A."/>
            <person name="Karnachuk O.V."/>
            <person name="Ravin N.V."/>
        </authorList>
    </citation>
    <scope>NUCLEOTIDE SEQUENCE [LARGE SCALE GENOMIC DNA]</scope>
</reference>
<accession>A0A6I6DHU4</accession>
<evidence type="ECO:0000259" key="2">
    <source>
        <dbReference type="Pfam" id="PF13485"/>
    </source>
</evidence>
<proteinExistence type="predicted"/>
<dbReference type="Pfam" id="PF13485">
    <property type="entry name" value="Peptidase_MA_2"/>
    <property type="match status" value="1"/>
</dbReference>
<gene>
    <name evidence="3" type="ORF">SYNTR_2059</name>
</gene>
<dbReference type="EMBL" id="CP046457">
    <property type="protein sequence ID" value="QGU00653.1"/>
    <property type="molecule type" value="Genomic_DNA"/>
</dbReference>
<evidence type="ECO:0000313" key="3">
    <source>
        <dbReference type="EMBL" id="QGU00653.1"/>
    </source>
</evidence>
<evidence type="ECO:0000313" key="4">
    <source>
        <dbReference type="Proteomes" id="UP000426444"/>
    </source>
</evidence>
<keyword evidence="4" id="KW-1185">Reference proteome</keyword>